<dbReference type="Proteomes" id="UP000548476">
    <property type="component" value="Unassembled WGS sequence"/>
</dbReference>
<gene>
    <name evidence="1" type="ORF">HNR73_007481</name>
</gene>
<organism evidence="1 2">
    <name type="scientific">Phytomonospora endophytica</name>
    <dbReference type="NCBI Taxonomy" id="714109"/>
    <lineage>
        <taxon>Bacteria</taxon>
        <taxon>Bacillati</taxon>
        <taxon>Actinomycetota</taxon>
        <taxon>Actinomycetes</taxon>
        <taxon>Micromonosporales</taxon>
        <taxon>Micromonosporaceae</taxon>
        <taxon>Phytomonospora</taxon>
    </lineage>
</organism>
<comment type="caution">
    <text evidence="1">The sequence shown here is derived from an EMBL/GenBank/DDBJ whole genome shotgun (WGS) entry which is preliminary data.</text>
</comment>
<proteinExistence type="predicted"/>
<sequence>MDRSGSAAGSLACCDNVSRVAACPGQRLVAGQLC</sequence>
<dbReference type="AlphaFoldDB" id="A0A841FUY7"/>
<protein>
    <submittedName>
        <fullName evidence="1">Uncharacterized protein</fullName>
    </submittedName>
</protein>
<dbReference type="EMBL" id="JACHGT010000023">
    <property type="protein sequence ID" value="MBB6039584.1"/>
    <property type="molecule type" value="Genomic_DNA"/>
</dbReference>
<evidence type="ECO:0000313" key="2">
    <source>
        <dbReference type="Proteomes" id="UP000548476"/>
    </source>
</evidence>
<accession>A0A841FUY7</accession>
<evidence type="ECO:0000313" key="1">
    <source>
        <dbReference type="EMBL" id="MBB6039584.1"/>
    </source>
</evidence>
<name>A0A841FUY7_9ACTN</name>
<keyword evidence="2" id="KW-1185">Reference proteome</keyword>
<reference evidence="1 2" key="1">
    <citation type="submission" date="2020-08" db="EMBL/GenBank/DDBJ databases">
        <title>Genomic Encyclopedia of Type Strains, Phase IV (KMG-IV): sequencing the most valuable type-strain genomes for metagenomic binning, comparative biology and taxonomic classification.</title>
        <authorList>
            <person name="Goeker M."/>
        </authorList>
    </citation>
    <scope>NUCLEOTIDE SEQUENCE [LARGE SCALE GENOMIC DNA]</scope>
    <source>
        <strain evidence="1 2">YIM 65646</strain>
    </source>
</reference>